<proteinExistence type="predicted"/>
<evidence type="ECO:0000313" key="2">
    <source>
        <dbReference type="Proteomes" id="UP000001385"/>
    </source>
</evidence>
<protein>
    <submittedName>
        <fullName evidence="1">Uncharacterized protein</fullName>
    </submittedName>
</protein>
<evidence type="ECO:0000313" key="1">
    <source>
        <dbReference type="EMBL" id="ABX63119.1"/>
    </source>
</evidence>
<name>A9M9S4_BRUC2</name>
<sequence>MLRSSSTSAIVCVAEASFMWTFSFVDRATFHDRRLKCTGSNLRQNSIDHPSMPILIQ</sequence>
<keyword evidence="2" id="KW-1185">Reference proteome</keyword>
<accession>A9M9S4</accession>
<dbReference type="AlphaFoldDB" id="A9M9S4"/>
<gene>
    <name evidence="1" type="ordered locus">BCAN_A2136</name>
</gene>
<dbReference type="EMBL" id="CP000872">
    <property type="protein sequence ID" value="ABX63119.1"/>
    <property type="molecule type" value="Genomic_DNA"/>
</dbReference>
<dbReference type="KEGG" id="bcs:BCAN_A2136"/>
<dbReference type="Proteomes" id="UP000001385">
    <property type="component" value="Chromosome I"/>
</dbReference>
<organism evidence="1 2">
    <name type="scientific">Brucella canis (strain ATCC 23365 / NCTC 10854 / RM-666)</name>
    <dbReference type="NCBI Taxonomy" id="483179"/>
    <lineage>
        <taxon>Bacteria</taxon>
        <taxon>Pseudomonadati</taxon>
        <taxon>Pseudomonadota</taxon>
        <taxon>Alphaproteobacteria</taxon>
        <taxon>Hyphomicrobiales</taxon>
        <taxon>Brucellaceae</taxon>
        <taxon>Brucella/Ochrobactrum group</taxon>
        <taxon>Brucella</taxon>
    </lineage>
</organism>
<reference evidence="1 2" key="1">
    <citation type="submission" date="2007-10" db="EMBL/GenBank/DDBJ databases">
        <title>Brucella canis ATCC 23365 whole genome shotgun sequencing project.</title>
        <authorList>
            <person name="Setubal J.C."/>
            <person name="Bowns C."/>
            <person name="Boyle S."/>
            <person name="Crasta O.R."/>
            <person name="Czar M.J."/>
            <person name="Dharmanolla C."/>
            <person name="Gillespie J.J."/>
            <person name="Kenyon R.W."/>
            <person name="Lu J."/>
            <person name="Mane S."/>
            <person name="Mohapatra S."/>
            <person name="Nagrani S."/>
            <person name="Purkayastha A."/>
            <person name="Rajasimha H.K."/>
            <person name="Shallom J.M."/>
            <person name="Shallom S."/>
            <person name="Shukla M."/>
            <person name="Snyder E.E."/>
            <person name="Sobral B.W."/>
            <person name="Wattam A.R."/>
            <person name="Will R."/>
            <person name="Williams K."/>
            <person name="Yoo H."/>
            <person name="Bruce D."/>
            <person name="Detter C."/>
            <person name="Munk C."/>
            <person name="Brettin T.S."/>
        </authorList>
    </citation>
    <scope>NUCLEOTIDE SEQUENCE [LARGE SCALE GENOMIC DNA]</scope>
    <source>
        <strain evidence="2">ATCC 23365 / NCTC 10854 / RM-666</strain>
    </source>
</reference>
<dbReference type="HOGENOM" id="CLU_2987685_0_0_5"/>